<evidence type="ECO:0000313" key="10">
    <source>
        <dbReference type="EMBL" id="KNC24825.1"/>
    </source>
</evidence>
<evidence type="ECO:0000256" key="1">
    <source>
        <dbReference type="ARBA" id="ARBA00004245"/>
    </source>
</evidence>
<name>A0A0L0BXT2_LUCCU</name>
<accession>A0A0L0BXT2</accession>
<evidence type="ECO:0000256" key="6">
    <source>
        <dbReference type="SAM" id="Coils"/>
    </source>
</evidence>
<dbReference type="InterPro" id="IPR042241">
    <property type="entry name" value="GCP_C_sf"/>
</dbReference>
<dbReference type="Pfam" id="PF17681">
    <property type="entry name" value="GCP_N_terminal"/>
    <property type="match status" value="1"/>
</dbReference>
<dbReference type="GO" id="GO:0000922">
    <property type="term" value="C:spindle pole"/>
    <property type="evidence" value="ECO:0007669"/>
    <property type="project" value="InterPro"/>
</dbReference>
<evidence type="ECO:0000256" key="5">
    <source>
        <dbReference type="ARBA" id="ARBA00023212"/>
    </source>
</evidence>
<evidence type="ECO:0008006" key="12">
    <source>
        <dbReference type="Google" id="ProtNLM"/>
    </source>
</evidence>
<keyword evidence="4" id="KW-0493">Microtubule</keyword>
<dbReference type="PANTHER" id="PTHR19302:SF70">
    <property type="entry name" value="GAMMA-TUBULIN COMPLEX COMPONENT 6"/>
    <property type="match status" value="1"/>
</dbReference>
<keyword evidence="3" id="KW-0963">Cytoplasm</keyword>
<feature type="domain" description="Gamma tubulin complex component protein N-terminal" evidence="9">
    <location>
        <begin position="346"/>
        <end position="610"/>
    </location>
</feature>
<feature type="coiled-coil region" evidence="6">
    <location>
        <begin position="820"/>
        <end position="852"/>
    </location>
</feature>
<feature type="domain" description="Gamma tubulin complex component C-terminal" evidence="8">
    <location>
        <begin position="1260"/>
        <end position="1564"/>
    </location>
</feature>
<dbReference type="OrthoDB" id="775571at2759"/>
<dbReference type="Proteomes" id="UP000037069">
    <property type="component" value="Unassembled WGS sequence"/>
</dbReference>
<proteinExistence type="inferred from homology"/>
<comment type="caution">
    <text evidence="10">The sequence shown here is derived from an EMBL/GenBank/DDBJ whole genome shotgun (WGS) entry which is preliminary data.</text>
</comment>
<dbReference type="GO" id="GO:0031122">
    <property type="term" value="P:cytoplasmic microtubule organization"/>
    <property type="evidence" value="ECO:0007669"/>
    <property type="project" value="TreeGrafter"/>
</dbReference>
<keyword evidence="5" id="KW-0206">Cytoskeleton</keyword>
<comment type="similarity">
    <text evidence="2">Belongs to the TUBGCP family.</text>
</comment>
<dbReference type="GO" id="GO:0051011">
    <property type="term" value="F:microtubule minus-end binding"/>
    <property type="evidence" value="ECO:0007669"/>
    <property type="project" value="TreeGrafter"/>
</dbReference>
<dbReference type="PANTHER" id="PTHR19302">
    <property type="entry name" value="GAMMA TUBULIN COMPLEX PROTEIN"/>
    <property type="match status" value="1"/>
</dbReference>
<feature type="coiled-coil region" evidence="6">
    <location>
        <begin position="645"/>
        <end position="701"/>
    </location>
</feature>
<feature type="compositionally biased region" description="Low complexity" evidence="7">
    <location>
        <begin position="1063"/>
        <end position="1075"/>
    </location>
</feature>
<dbReference type="EMBL" id="JRES01001169">
    <property type="protein sequence ID" value="KNC24825.1"/>
    <property type="molecule type" value="Genomic_DNA"/>
</dbReference>
<evidence type="ECO:0000259" key="9">
    <source>
        <dbReference type="Pfam" id="PF17681"/>
    </source>
</evidence>
<evidence type="ECO:0000256" key="4">
    <source>
        <dbReference type="ARBA" id="ARBA00022701"/>
    </source>
</evidence>
<dbReference type="GO" id="GO:0000930">
    <property type="term" value="C:gamma-tubulin complex"/>
    <property type="evidence" value="ECO:0007669"/>
    <property type="project" value="TreeGrafter"/>
</dbReference>
<dbReference type="InterPro" id="IPR040457">
    <property type="entry name" value="GCP_C"/>
</dbReference>
<dbReference type="InterPro" id="IPR041470">
    <property type="entry name" value="GCP_N"/>
</dbReference>
<organism evidence="10 11">
    <name type="scientific">Lucilia cuprina</name>
    <name type="common">Green bottle fly</name>
    <name type="synonym">Australian sheep blowfly</name>
    <dbReference type="NCBI Taxonomy" id="7375"/>
    <lineage>
        <taxon>Eukaryota</taxon>
        <taxon>Metazoa</taxon>
        <taxon>Ecdysozoa</taxon>
        <taxon>Arthropoda</taxon>
        <taxon>Hexapoda</taxon>
        <taxon>Insecta</taxon>
        <taxon>Pterygota</taxon>
        <taxon>Neoptera</taxon>
        <taxon>Endopterygota</taxon>
        <taxon>Diptera</taxon>
        <taxon>Brachycera</taxon>
        <taxon>Muscomorpha</taxon>
        <taxon>Oestroidea</taxon>
        <taxon>Calliphoridae</taxon>
        <taxon>Luciliinae</taxon>
        <taxon>Lucilia</taxon>
    </lineage>
</organism>
<feature type="region of interest" description="Disordered" evidence="7">
    <location>
        <begin position="1034"/>
        <end position="1092"/>
    </location>
</feature>
<feature type="compositionally biased region" description="Polar residues" evidence="7">
    <location>
        <begin position="1034"/>
        <end position="1062"/>
    </location>
</feature>
<dbReference type="GO" id="GO:0051321">
    <property type="term" value="P:meiotic cell cycle"/>
    <property type="evidence" value="ECO:0007669"/>
    <property type="project" value="TreeGrafter"/>
</dbReference>
<dbReference type="GO" id="GO:0005874">
    <property type="term" value="C:microtubule"/>
    <property type="evidence" value="ECO:0007669"/>
    <property type="project" value="UniProtKB-KW"/>
</dbReference>
<evidence type="ECO:0000256" key="7">
    <source>
        <dbReference type="SAM" id="MobiDB-lite"/>
    </source>
</evidence>
<keyword evidence="11" id="KW-1185">Reference proteome</keyword>
<evidence type="ECO:0000256" key="3">
    <source>
        <dbReference type="ARBA" id="ARBA00022490"/>
    </source>
</evidence>
<dbReference type="GO" id="GO:0000278">
    <property type="term" value="P:mitotic cell cycle"/>
    <property type="evidence" value="ECO:0007669"/>
    <property type="project" value="TreeGrafter"/>
</dbReference>
<evidence type="ECO:0000256" key="2">
    <source>
        <dbReference type="ARBA" id="ARBA00010337"/>
    </source>
</evidence>
<dbReference type="GO" id="GO:0043015">
    <property type="term" value="F:gamma-tubulin binding"/>
    <property type="evidence" value="ECO:0007669"/>
    <property type="project" value="InterPro"/>
</dbReference>
<dbReference type="STRING" id="7375.A0A0L0BXT2"/>
<dbReference type="Pfam" id="PF04130">
    <property type="entry name" value="GCP_C_terminal"/>
    <property type="match status" value="1"/>
</dbReference>
<sequence>MHDLETHKDSVNYLINKLCLGILQQQNDSLNPEQIQAAVPKLKALSYQILLKKSPRPHNDNRLDENVDFEPQRALDIQIFAAKLNSRANPEVCSKFVAFEEQLEAIKNERYFSEGAGKGILQLLLALQGNVHEEYEVPNMCAPELLVPGPFTLHANYKDNRHYPTFNDYDIMSPTPKYFKSTKPLKSTDNPYLPKFIFEGETNQLMGIENKYSFATARIERDLQDECTFTGMTKRLLGASMRININALRLFPETFKQPLKTFKLTSTSPRKTLLATKIDAKKEENSIKEAKKVFSWNWEGLGCFGITCSKPFAGEASISLLLQSHINRENKKPFEAKILKMQDFLNDLKSLTVGIQSDTFYHDEFIVFAMKPNVTIEGVLPGTIKYFVEDFLECGTCYKRMQTMIMKRDYKLMFEGFMFKALCSAIDEYLLTFRQFVFAKQDVHLMGFYKRMKKMMKQITNLSFTLAIHPNVDANVKPPMGSQFLGYLYREIMRLTEKDYITLLVFILKRCCHVYFKHLQKWIYYGLLDDPCNELFVGFVDHYRENTKYFYDKAYFVRKESVPGFFQNFEEQILQCGKYTMLLKAYKPNHALFDLNYPSISVCLSFEDIEKLDAACLLYYDNAKKVCVKPITIREVFETRSEEKRQFFQRMMERSKANLERWTEEQHEQALIVSEQKRRRLEELSLQLKDVKERKIRERKASVEMELKYLREAEKIEEQRMIKDNINLRKRIEYYQELSDTINENEKAKNKEKKKLSLNIPAAAATFSSIPTTQLQTPLSAAGTDFESCFGDEDDAVSEYEECISDDFVEKFAENEKDLKAIYEANEEEEVKNKEELNNETSNETLKNLVEEENANVIKSCLKRSDSDFLNSNEMQTIYTLQENRQKAMSGTNMDQCVKTIEVDVSGKTSLQNVKDLAQTGSETQANYENLLSEAKRNRMRVLNEEFNFQSQNSHTKSMPDINLNTLPDTELTELQRNRKRMMQNDLFSEYNKDPMAARSNLYLNLDTERARNRQKVLESEFNILTGKLEVKSAKSTTSINLDTPITPMSTTSDNTPLTEIPNQQQADQDNGNDAVINNNQTNDKKEQQQQNDLKLNVSLARKLPKDLNLSTAISAFPESTPDCGLNTAGIMAKKGFPFPNEEKRKKQQQDASTEAPVHNECQQQEDACPQPDYQNPYKRCCELISTNFTCNTISPYIRLNNPTKKSTNRNDSKKLDLNTMSVITLTEFLQKSVIIPMSTHLELVNNEVMRMFLQDLKILDHFRSLRNYYFMMDGEFGSIICDGIIGKLEDGATPEKLLNYQILHSILDTALGSSITGKDKNAENLSFIVNDVPEKFELNSPDVLNNLSLSYRINWPLNLILNPETLEQYANIFKYLIRVRRISWILERAYQILKEAVKHHGSVILKSPQYRHVQLIRHKFYHFVHALQNHITANALQASWKTFKDELMTAKTIEDIYRKHANYIKRILFLCMLNKRSAEFYNTIENVFKISLRFYNNLKTREFKLKPGHEHFTHSRYEKLVNDELEFDKFIKYTIYLGNKIVRHGYQAEIGEFISLINFNQYYMQNAF</sequence>
<gene>
    <name evidence="10" type="ORF">FF38_03724</name>
</gene>
<dbReference type="OMA" id="MAPVNAH"/>
<evidence type="ECO:0000313" key="11">
    <source>
        <dbReference type="Proteomes" id="UP000037069"/>
    </source>
</evidence>
<keyword evidence="6" id="KW-0175">Coiled coil</keyword>
<dbReference type="GO" id="GO:0007020">
    <property type="term" value="P:microtubule nucleation"/>
    <property type="evidence" value="ECO:0007669"/>
    <property type="project" value="InterPro"/>
</dbReference>
<comment type="subcellular location">
    <subcellularLocation>
        <location evidence="1">Cytoplasm</location>
        <location evidence="1">Cytoskeleton</location>
    </subcellularLocation>
</comment>
<protein>
    <recommendedName>
        <fullName evidence="12">Gamma-tubulin complex component 6</fullName>
    </recommendedName>
</protein>
<dbReference type="InterPro" id="IPR007259">
    <property type="entry name" value="GCP"/>
</dbReference>
<dbReference type="Gene3D" id="1.20.120.1900">
    <property type="entry name" value="Gamma-tubulin complex, C-terminal domain"/>
    <property type="match status" value="1"/>
</dbReference>
<reference evidence="10 11" key="1">
    <citation type="journal article" date="2015" name="Nat. Commun.">
        <title>Lucilia cuprina genome unlocks parasitic fly biology to underpin future interventions.</title>
        <authorList>
            <person name="Anstead C.A."/>
            <person name="Korhonen P.K."/>
            <person name="Young N.D."/>
            <person name="Hall R.S."/>
            <person name="Jex A.R."/>
            <person name="Murali S.C."/>
            <person name="Hughes D.S."/>
            <person name="Lee S.F."/>
            <person name="Perry T."/>
            <person name="Stroehlein A.J."/>
            <person name="Ansell B.R."/>
            <person name="Breugelmans B."/>
            <person name="Hofmann A."/>
            <person name="Qu J."/>
            <person name="Dugan S."/>
            <person name="Lee S.L."/>
            <person name="Chao H."/>
            <person name="Dinh H."/>
            <person name="Han Y."/>
            <person name="Doddapaneni H.V."/>
            <person name="Worley K.C."/>
            <person name="Muzny D.M."/>
            <person name="Ioannidis P."/>
            <person name="Waterhouse R.M."/>
            <person name="Zdobnov E.M."/>
            <person name="James P.J."/>
            <person name="Bagnall N.H."/>
            <person name="Kotze A.C."/>
            <person name="Gibbs R.A."/>
            <person name="Richards S."/>
            <person name="Batterham P."/>
            <person name="Gasser R.B."/>
        </authorList>
    </citation>
    <scope>NUCLEOTIDE SEQUENCE [LARGE SCALE GENOMIC DNA]</scope>
    <source>
        <strain evidence="10 11">LS</strain>
        <tissue evidence="10">Full body</tissue>
    </source>
</reference>
<dbReference type="GO" id="GO:0051225">
    <property type="term" value="P:spindle assembly"/>
    <property type="evidence" value="ECO:0007669"/>
    <property type="project" value="TreeGrafter"/>
</dbReference>
<evidence type="ECO:0000259" key="8">
    <source>
        <dbReference type="Pfam" id="PF04130"/>
    </source>
</evidence>